<feature type="domain" description="Large ribosomal subunit protein bL12 C-terminal" evidence="5">
    <location>
        <begin position="58"/>
        <end position="124"/>
    </location>
</feature>
<dbReference type="RefSeq" id="WP_062503716.1">
    <property type="nucleotide sequence ID" value="NZ_BEWO01000004.1"/>
</dbReference>
<feature type="domain" description="Large ribosomal subunit protein bL12 oligomerization" evidence="6">
    <location>
        <begin position="5"/>
        <end position="50"/>
    </location>
</feature>
<evidence type="ECO:0000259" key="6">
    <source>
        <dbReference type="Pfam" id="PF16320"/>
    </source>
</evidence>
<dbReference type="Pfam" id="PF00542">
    <property type="entry name" value="Ribosomal_L12"/>
    <property type="match status" value="1"/>
</dbReference>
<evidence type="ECO:0000256" key="3">
    <source>
        <dbReference type="ARBA" id="ARBA00023274"/>
    </source>
</evidence>
<evidence type="ECO:0000256" key="4">
    <source>
        <dbReference type="HAMAP-Rule" id="MF_00368"/>
    </source>
</evidence>
<comment type="subunit">
    <text evidence="4">Homodimer. Part of the ribosomal stalk of the 50S ribosomal subunit. Forms a multimeric L10(L12)X complex, where L10 forms an elongated spine to which 2 to 4 L12 dimers bind in a sequential fashion. Binds GTP-bound translation factors.</text>
</comment>
<keyword evidence="8" id="KW-1185">Reference proteome</keyword>
<gene>
    <name evidence="4 7" type="primary">rplL</name>
    <name evidence="7" type="ORF">GCM10010937_29280</name>
</gene>
<dbReference type="CDD" id="cd00387">
    <property type="entry name" value="Ribosomal_L7_L12"/>
    <property type="match status" value="1"/>
</dbReference>
<evidence type="ECO:0000313" key="7">
    <source>
        <dbReference type="EMBL" id="GLQ61125.1"/>
    </source>
</evidence>
<dbReference type="Gene3D" id="1.20.5.710">
    <property type="entry name" value="Single helix bin"/>
    <property type="match status" value="1"/>
</dbReference>
<evidence type="ECO:0000256" key="2">
    <source>
        <dbReference type="ARBA" id="ARBA00022980"/>
    </source>
</evidence>
<reference evidence="8" key="1">
    <citation type="journal article" date="2019" name="Int. J. Syst. Evol. Microbiol.">
        <title>The Global Catalogue of Microorganisms (GCM) 10K type strain sequencing project: providing services to taxonomists for standard genome sequencing and annotation.</title>
        <authorList>
            <consortium name="The Broad Institute Genomics Platform"/>
            <consortium name="The Broad Institute Genome Sequencing Center for Infectious Disease"/>
            <person name="Wu L."/>
            <person name="Ma J."/>
        </authorList>
    </citation>
    <scope>NUCLEOTIDE SEQUENCE [LARGE SCALE GENOMIC DNA]</scope>
    <source>
        <strain evidence="8">NBRC 3271</strain>
    </source>
</reference>
<evidence type="ECO:0000256" key="1">
    <source>
        <dbReference type="ARBA" id="ARBA00007197"/>
    </source>
</evidence>
<dbReference type="Pfam" id="PF16320">
    <property type="entry name" value="Ribosomal_L12_N"/>
    <property type="match status" value="1"/>
</dbReference>
<dbReference type="SUPFAM" id="SSF54736">
    <property type="entry name" value="ClpS-like"/>
    <property type="match status" value="1"/>
</dbReference>
<protein>
    <recommendedName>
        <fullName evidence="4">Large ribosomal subunit protein bL12</fullName>
    </recommendedName>
</protein>
<evidence type="ECO:0000259" key="5">
    <source>
        <dbReference type="Pfam" id="PF00542"/>
    </source>
</evidence>
<sequence length="124" mass="12762">MADLAKIVEELSALTVLEAAELSKLLEEKWGVSAAAPVAVAAAGPAAGGAPAEEQTEFTVVLAAAGDKKINVIKEIRGITGLGLKEAKDLVEGAPKTVKEGVSKDEAEKIKKTLEDNGAKVEIK</sequence>
<keyword evidence="2 4" id="KW-0689">Ribosomal protein</keyword>
<dbReference type="InterPro" id="IPR000206">
    <property type="entry name" value="Ribosomal_bL12"/>
</dbReference>
<dbReference type="Proteomes" id="UP001156613">
    <property type="component" value="Unassembled WGS sequence"/>
</dbReference>
<dbReference type="PANTHER" id="PTHR45987:SF4">
    <property type="entry name" value="LARGE RIBOSOMAL SUBUNIT PROTEIN BL12M"/>
    <property type="match status" value="1"/>
</dbReference>
<proteinExistence type="inferred from homology"/>
<dbReference type="GO" id="GO:0005840">
    <property type="term" value="C:ribosome"/>
    <property type="evidence" value="ECO:0007669"/>
    <property type="project" value="UniProtKB-KW"/>
</dbReference>
<dbReference type="PANTHER" id="PTHR45987">
    <property type="entry name" value="39S RIBOSOMAL PROTEIN L12"/>
    <property type="match status" value="1"/>
</dbReference>
<dbReference type="InterPro" id="IPR013823">
    <property type="entry name" value="Ribosomal_bL12_C"/>
</dbReference>
<dbReference type="SUPFAM" id="SSF48300">
    <property type="entry name" value="Ribosomal protein L7/12, oligomerisation (N-terminal) domain"/>
    <property type="match status" value="1"/>
</dbReference>
<comment type="caution">
    <text evidence="7">The sequence shown here is derived from an EMBL/GenBank/DDBJ whole genome shotgun (WGS) entry which is preliminary data.</text>
</comment>
<dbReference type="InterPro" id="IPR008932">
    <property type="entry name" value="Ribosomal_bL12_oligo"/>
</dbReference>
<dbReference type="Gene3D" id="3.30.1390.10">
    <property type="match status" value="1"/>
</dbReference>
<accession>A0ABQ5WLX8</accession>
<organism evidence="7 8">
    <name type="scientific">Gluconobacter japonicus</name>
    <dbReference type="NCBI Taxonomy" id="376620"/>
    <lineage>
        <taxon>Bacteria</taxon>
        <taxon>Pseudomonadati</taxon>
        <taxon>Pseudomonadota</taxon>
        <taxon>Alphaproteobacteria</taxon>
        <taxon>Acetobacterales</taxon>
        <taxon>Acetobacteraceae</taxon>
        <taxon>Gluconobacter</taxon>
    </lineage>
</organism>
<dbReference type="NCBIfam" id="TIGR00855">
    <property type="entry name" value="L12"/>
    <property type="match status" value="1"/>
</dbReference>
<dbReference type="EMBL" id="BSNT01000075">
    <property type="protein sequence ID" value="GLQ61125.1"/>
    <property type="molecule type" value="Genomic_DNA"/>
</dbReference>
<comment type="similarity">
    <text evidence="1 4">Belongs to the bacterial ribosomal protein bL12 family.</text>
</comment>
<comment type="function">
    <text evidence="4">Forms part of the ribosomal stalk which helps the ribosome interact with GTP-bound translation factors. Is thus essential for accurate translation.</text>
</comment>
<dbReference type="InterPro" id="IPR014719">
    <property type="entry name" value="Ribosomal_bL12_C/ClpS-like"/>
</dbReference>
<name>A0ABQ5WLX8_GLUJA</name>
<dbReference type="InterPro" id="IPR036235">
    <property type="entry name" value="Ribosomal_bL12_oligo_N_sf"/>
</dbReference>
<evidence type="ECO:0000313" key="8">
    <source>
        <dbReference type="Proteomes" id="UP001156613"/>
    </source>
</evidence>
<dbReference type="HAMAP" id="MF_00368">
    <property type="entry name" value="Ribosomal_bL12"/>
    <property type="match status" value="1"/>
</dbReference>
<keyword evidence="3 4" id="KW-0687">Ribonucleoprotein</keyword>